<feature type="transmembrane region" description="Helical" evidence="9">
    <location>
        <begin position="263"/>
        <end position="281"/>
    </location>
</feature>
<dbReference type="InterPro" id="IPR001851">
    <property type="entry name" value="ABC_transp_permease"/>
</dbReference>
<dbReference type="CDD" id="cd06579">
    <property type="entry name" value="TM_PBP1_transp_AraH_like"/>
    <property type="match status" value="1"/>
</dbReference>
<feature type="transmembrane region" description="Helical" evidence="9">
    <location>
        <begin position="293"/>
        <end position="315"/>
    </location>
</feature>
<dbReference type="Pfam" id="PF02653">
    <property type="entry name" value="BPD_transp_2"/>
    <property type="match status" value="1"/>
</dbReference>
<keyword evidence="6 9" id="KW-1133">Transmembrane helix</keyword>
<evidence type="ECO:0000256" key="5">
    <source>
        <dbReference type="ARBA" id="ARBA00022692"/>
    </source>
</evidence>
<comment type="caution">
    <text evidence="10">The sequence shown here is derived from an EMBL/GenBank/DDBJ whole genome shotgun (WGS) entry which is preliminary data.</text>
</comment>
<gene>
    <name evidence="10" type="ORF">HCK00_06460</name>
</gene>
<reference evidence="10 11" key="1">
    <citation type="submission" date="2020-03" db="EMBL/GenBank/DDBJ databases">
        <title>WGS of actinomycetes isolated from Thailand.</title>
        <authorList>
            <person name="Thawai C."/>
        </authorList>
    </citation>
    <scope>NUCLEOTIDE SEQUENCE [LARGE SCALE GENOMIC DNA]</scope>
    <source>
        <strain evidence="10 11">PLAI 1-29</strain>
    </source>
</reference>
<evidence type="ECO:0000256" key="6">
    <source>
        <dbReference type="ARBA" id="ARBA00022989"/>
    </source>
</evidence>
<keyword evidence="3" id="KW-1003">Cell membrane</keyword>
<evidence type="ECO:0000313" key="10">
    <source>
        <dbReference type="EMBL" id="NJQ00186.1"/>
    </source>
</evidence>
<feature type="compositionally biased region" description="Polar residues" evidence="8">
    <location>
        <begin position="1"/>
        <end position="11"/>
    </location>
</feature>
<feature type="transmembrane region" description="Helical" evidence="9">
    <location>
        <begin position="321"/>
        <end position="339"/>
    </location>
</feature>
<evidence type="ECO:0000256" key="2">
    <source>
        <dbReference type="ARBA" id="ARBA00022448"/>
    </source>
</evidence>
<feature type="region of interest" description="Disordered" evidence="8">
    <location>
        <begin position="1"/>
        <end position="22"/>
    </location>
</feature>
<dbReference type="PANTHER" id="PTHR32196">
    <property type="entry name" value="ABC TRANSPORTER PERMEASE PROTEIN YPHD-RELATED-RELATED"/>
    <property type="match status" value="1"/>
</dbReference>
<keyword evidence="7 9" id="KW-0472">Membrane</keyword>
<evidence type="ECO:0000256" key="9">
    <source>
        <dbReference type="SAM" id="Phobius"/>
    </source>
</evidence>
<dbReference type="RefSeq" id="WP_168100811.1">
    <property type="nucleotide sequence ID" value="NZ_JAATEN010000004.1"/>
</dbReference>
<feature type="transmembrane region" description="Helical" evidence="9">
    <location>
        <begin position="123"/>
        <end position="144"/>
    </location>
</feature>
<keyword evidence="2" id="KW-0813">Transport</keyword>
<evidence type="ECO:0000313" key="11">
    <source>
        <dbReference type="Proteomes" id="UP000695264"/>
    </source>
</evidence>
<organism evidence="10 11">
    <name type="scientific">Streptomyces zingiberis</name>
    <dbReference type="NCBI Taxonomy" id="2053010"/>
    <lineage>
        <taxon>Bacteria</taxon>
        <taxon>Bacillati</taxon>
        <taxon>Actinomycetota</taxon>
        <taxon>Actinomycetes</taxon>
        <taxon>Kitasatosporales</taxon>
        <taxon>Streptomycetaceae</taxon>
        <taxon>Streptomyces</taxon>
    </lineage>
</organism>
<evidence type="ECO:0000256" key="8">
    <source>
        <dbReference type="SAM" id="MobiDB-lite"/>
    </source>
</evidence>
<dbReference type="PANTHER" id="PTHR32196:SF21">
    <property type="entry name" value="ABC TRANSPORTER PERMEASE PROTEIN YPHD-RELATED"/>
    <property type="match status" value="1"/>
</dbReference>
<comment type="subcellular location">
    <subcellularLocation>
        <location evidence="1">Cell membrane</location>
        <topology evidence="1">Multi-pass membrane protein</topology>
    </subcellularLocation>
</comment>
<dbReference type="Proteomes" id="UP000695264">
    <property type="component" value="Unassembled WGS sequence"/>
</dbReference>
<feature type="transmembrane region" description="Helical" evidence="9">
    <location>
        <begin position="34"/>
        <end position="54"/>
    </location>
</feature>
<feature type="transmembrane region" description="Helical" evidence="9">
    <location>
        <begin position="194"/>
        <end position="218"/>
    </location>
</feature>
<feature type="transmembrane region" description="Helical" evidence="9">
    <location>
        <begin position="97"/>
        <end position="117"/>
    </location>
</feature>
<evidence type="ECO:0000256" key="7">
    <source>
        <dbReference type="ARBA" id="ARBA00023136"/>
    </source>
</evidence>
<evidence type="ECO:0000256" key="4">
    <source>
        <dbReference type="ARBA" id="ARBA00022519"/>
    </source>
</evidence>
<sequence length="347" mass="35202">MSTPSVTQLPTDSPPTEPAATVAETRPARRLLHVVERFGLVFLLLAITAFFALWPGTSDTFATTANLRNILANESILVIAALAALIPLVAERFDLSVGAIVMVSSITTATVVTQLGLPLPLGVLAGMLTGLVIGLVNGVIIAYFNASSLVITLGMSTLLAGVGSYLAGDTTLLGIPDGLAAFGNQYWLGVARPVWLLVVVALAVAYLLGLTVFGRTLLSIGSNESAARLVGLPVARSVMLAFAVSGALAGLAGVLLLARTGSAAAGVGAGYTLPALAAIFLGSTTIKPGRFTVAGTLVGVFSVAISINGLTLAGADDWVEPFFNGAAVVIAVAVSALLAKRRLGGVR</sequence>
<keyword evidence="11" id="KW-1185">Reference proteome</keyword>
<dbReference type="EMBL" id="JAATEN010000004">
    <property type="protein sequence ID" value="NJQ00186.1"/>
    <property type="molecule type" value="Genomic_DNA"/>
</dbReference>
<name>A0ABX1BR28_9ACTN</name>
<accession>A0ABX1BR28</accession>
<keyword evidence="4" id="KW-0997">Cell inner membrane</keyword>
<proteinExistence type="predicted"/>
<feature type="transmembrane region" description="Helical" evidence="9">
    <location>
        <begin position="238"/>
        <end position="257"/>
    </location>
</feature>
<evidence type="ECO:0000256" key="1">
    <source>
        <dbReference type="ARBA" id="ARBA00004651"/>
    </source>
</evidence>
<evidence type="ECO:0000256" key="3">
    <source>
        <dbReference type="ARBA" id="ARBA00022475"/>
    </source>
</evidence>
<keyword evidence="5 9" id="KW-0812">Transmembrane</keyword>
<feature type="transmembrane region" description="Helical" evidence="9">
    <location>
        <begin position="149"/>
        <end position="167"/>
    </location>
</feature>
<protein>
    <submittedName>
        <fullName evidence="10">ABC transporter permease</fullName>
    </submittedName>
</protein>
<feature type="transmembrane region" description="Helical" evidence="9">
    <location>
        <begin position="70"/>
        <end position="90"/>
    </location>
</feature>